<gene>
    <name evidence="6" type="ORF">GR170_06065</name>
</gene>
<dbReference type="AlphaFoldDB" id="A0A6L7FZY5"/>
<dbReference type="Pfam" id="PF21118">
    <property type="entry name" value="DosC_2nd"/>
    <property type="match status" value="1"/>
</dbReference>
<evidence type="ECO:0000313" key="7">
    <source>
        <dbReference type="Proteomes" id="UP000477911"/>
    </source>
</evidence>
<dbReference type="PANTHER" id="PTHR45138:SF9">
    <property type="entry name" value="DIGUANYLATE CYCLASE DGCM-RELATED"/>
    <property type="match status" value="1"/>
</dbReference>
<dbReference type="GO" id="GO:0043709">
    <property type="term" value="P:cell adhesion involved in single-species biofilm formation"/>
    <property type="evidence" value="ECO:0007669"/>
    <property type="project" value="TreeGrafter"/>
</dbReference>
<dbReference type="EMBL" id="WUMU01000004">
    <property type="protein sequence ID" value="MXN17391.1"/>
    <property type="molecule type" value="Genomic_DNA"/>
</dbReference>
<name>A0A6L7FZY5_9RHOB</name>
<dbReference type="GO" id="GO:0052621">
    <property type="term" value="F:diguanylate cyclase activity"/>
    <property type="evidence" value="ECO:0007669"/>
    <property type="project" value="UniProtKB-EC"/>
</dbReference>
<evidence type="ECO:0000256" key="1">
    <source>
        <dbReference type="ARBA" id="ARBA00012528"/>
    </source>
</evidence>
<dbReference type="GO" id="GO:0005886">
    <property type="term" value="C:plasma membrane"/>
    <property type="evidence" value="ECO:0007669"/>
    <property type="project" value="TreeGrafter"/>
</dbReference>
<evidence type="ECO:0000313" key="6">
    <source>
        <dbReference type="EMBL" id="MXN17391.1"/>
    </source>
</evidence>
<dbReference type="GO" id="GO:0020037">
    <property type="term" value="F:heme binding"/>
    <property type="evidence" value="ECO:0007669"/>
    <property type="project" value="InterPro"/>
</dbReference>
<proteinExistence type="predicted"/>
<dbReference type="Pfam" id="PF00990">
    <property type="entry name" value="GGDEF"/>
    <property type="match status" value="1"/>
</dbReference>
<dbReference type="Pfam" id="PF11563">
    <property type="entry name" value="Protoglobin"/>
    <property type="match status" value="1"/>
</dbReference>
<organism evidence="6 7">
    <name type="scientific">Pseudooceanicola albus</name>
    <dbReference type="NCBI Taxonomy" id="2692189"/>
    <lineage>
        <taxon>Bacteria</taxon>
        <taxon>Pseudomonadati</taxon>
        <taxon>Pseudomonadota</taxon>
        <taxon>Alphaproteobacteria</taxon>
        <taxon>Rhodobacterales</taxon>
        <taxon>Paracoccaceae</taxon>
        <taxon>Pseudooceanicola</taxon>
    </lineage>
</organism>
<evidence type="ECO:0000256" key="2">
    <source>
        <dbReference type="ARBA" id="ARBA00015125"/>
    </source>
</evidence>
<dbReference type="Proteomes" id="UP000477911">
    <property type="component" value="Unassembled WGS sequence"/>
</dbReference>
<dbReference type="SUPFAM" id="SSF46458">
    <property type="entry name" value="Globin-like"/>
    <property type="match status" value="1"/>
</dbReference>
<reference evidence="6 7" key="1">
    <citation type="submission" date="2019-12" db="EMBL/GenBank/DDBJ databases">
        <authorList>
            <person name="Li M."/>
        </authorList>
    </citation>
    <scope>NUCLEOTIDE SEQUENCE [LARGE SCALE GENOMIC DNA]</scope>
    <source>
        <strain evidence="6 7">GBMRC 2024</strain>
    </source>
</reference>
<dbReference type="GO" id="GO:0019825">
    <property type="term" value="F:oxygen binding"/>
    <property type="evidence" value="ECO:0007669"/>
    <property type="project" value="InterPro"/>
</dbReference>
<dbReference type="FunFam" id="3.30.70.270:FF:000001">
    <property type="entry name" value="Diguanylate cyclase domain protein"/>
    <property type="match status" value="1"/>
</dbReference>
<dbReference type="PANTHER" id="PTHR45138">
    <property type="entry name" value="REGULATORY COMPONENTS OF SENSORY TRANSDUCTION SYSTEM"/>
    <property type="match status" value="1"/>
</dbReference>
<dbReference type="InterPro" id="IPR012292">
    <property type="entry name" value="Globin/Proto"/>
</dbReference>
<dbReference type="InterPro" id="IPR009050">
    <property type="entry name" value="Globin-like_sf"/>
</dbReference>
<dbReference type="EC" id="2.7.7.65" evidence="1"/>
<dbReference type="Gene3D" id="1.10.490.10">
    <property type="entry name" value="Globins"/>
    <property type="match status" value="1"/>
</dbReference>
<dbReference type="InterPro" id="IPR044398">
    <property type="entry name" value="Globin-sensor_dom"/>
</dbReference>
<comment type="catalytic activity">
    <reaction evidence="4">
        <text>2 GTP = 3',3'-c-di-GMP + 2 diphosphate</text>
        <dbReference type="Rhea" id="RHEA:24898"/>
        <dbReference type="ChEBI" id="CHEBI:33019"/>
        <dbReference type="ChEBI" id="CHEBI:37565"/>
        <dbReference type="ChEBI" id="CHEBI:58805"/>
        <dbReference type="EC" id="2.7.7.65"/>
    </reaction>
</comment>
<keyword evidence="7" id="KW-1185">Reference proteome</keyword>
<dbReference type="InterPro" id="IPR000160">
    <property type="entry name" value="GGDEF_dom"/>
</dbReference>
<evidence type="ECO:0000256" key="4">
    <source>
        <dbReference type="ARBA" id="ARBA00034247"/>
    </source>
</evidence>
<dbReference type="RefSeq" id="WP_160892676.1">
    <property type="nucleotide sequence ID" value="NZ_WUMU01000004.1"/>
</dbReference>
<dbReference type="InterPro" id="IPR048442">
    <property type="entry name" value="DosC_2nd"/>
</dbReference>
<dbReference type="Gene3D" id="3.30.70.270">
    <property type="match status" value="1"/>
</dbReference>
<comment type="caution">
    <text evidence="6">The sequence shown here is derived from an EMBL/GenBank/DDBJ whole genome shotgun (WGS) entry which is preliminary data.</text>
</comment>
<protein>
    <recommendedName>
        <fullName evidence="2">Diguanylate cyclase DosC</fullName>
        <ecNumber evidence="1">2.7.7.65</ecNumber>
    </recommendedName>
    <alternativeName>
        <fullName evidence="3">Direct oxygen-sensing cyclase</fullName>
    </alternativeName>
</protein>
<evidence type="ECO:0000256" key="3">
    <source>
        <dbReference type="ARBA" id="ARBA00029839"/>
    </source>
</evidence>
<sequence>MTDRESSATGMIRLEEEWRMLQQQTSAEVRARLARIVLAQAPRIVEEFYGVLQQDGEVNQLVPDALVQSRLATTLRDWLLALFPGDEAPDFYTMAATQATVGGIHARINLQVAHVNRAWRQLGARLQAAIILEGGAPDETLVAMLRLLNGTLNMAFELMASAYTRDNRRAAKSEEAYRLFSLGQNLSQEREAQRAAIAEWTQSVLFRITTQHGTGRRVPLWQSEFGLWLTHRGSVIFDGIAELDQVRDAIDDIDNTILPHLANEGANAPEMLLRLQGRISEVKALLGECFGAATRIEGGHDPLTRMLNRRFMDTILARELTLVRKTDKRLTVLMIDIDNFKRINDRYGHAAGDTVLALCARAVMDAVRISDFVFRYGGEEFLLALVETSEAEALGMAERLRAAIGDLQIPLGDGELVRVTASVGLAEYKGHPDYLRLVKAADEALYRAKQNGRDRIETAG</sequence>
<dbReference type="SMART" id="SM00267">
    <property type="entry name" value="GGDEF"/>
    <property type="match status" value="1"/>
</dbReference>
<dbReference type="InterPro" id="IPR043128">
    <property type="entry name" value="Rev_trsase/Diguanyl_cyclase"/>
</dbReference>
<dbReference type="SUPFAM" id="SSF55073">
    <property type="entry name" value="Nucleotide cyclase"/>
    <property type="match status" value="1"/>
</dbReference>
<dbReference type="InterPro" id="IPR029787">
    <property type="entry name" value="Nucleotide_cyclase"/>
</dbReference>
<dbReference type="CDD" id="cd01949">
    <property type="entry name" value="GGDEF"/>
    <property type="match status" value="1"/>
</dbReference>
<dbReference type="PROSITE" id="PS50887">
    <property type="entry name" value="GGDEF"/>
    <property type="match status" value="1"/>
</dbReference>
<dbReference type="InterPro" id="IPR050469">
    <property type="entry name" value="Diguanylate_Cyclase"/>
</dbReference>
<evidence type="ECO:0000259" key="5">
    <source>
        <dbReference type="PROSITE" id="PS50887"/>
    </source>
</evidence>
<accession>A0A6L7FZY5</accession>
<dbReference type="GO" id="GO:1902201">
    <property type="term" value="P:negative regulation of bacterial-type flagellum-dependent cell motility"/>
    <property type="evidence" value="ECO:0007669"/>
    <property type="project" value="TreeGrafter"/>
</dbReference>
<dbReference type="NCBIfam" id="TIGR00254">
    <property type="entry name" value="GGDEF"/>
    <property type="match status" value="1"/>
</dbReference>
<feature type="domain" description="GGDEF" evidence="5">
    <location>
        <begin position="328"/>
        <end position="460"/>
    </location>
</feature>